<dbReference type="RefSeq" id="XP_033601374.1">
    <property type="nucleotide sequence ID" value="XM_033740799.1"/>
</dbReference>
<evidence type="ECO:0000313" key="3">
    <source>
        <dbReference type="Proteomes" id="UP000799437"/>
    </source>
</evidence>
<evidence type="ECO:0000313" key="2">
    <source>
        <dbReference type="EMBL" id="KAF2758923.1"/>
    </source>
</evidence>
<gene>
    <name evidence="2" type="ORF">EJ05DRAFT_326516</name>
</gene>
<organism evidence="2 3">
    <name type="scientific">Pseudovirgaria hyperparasitica</name>
    <dbReference type="NCBI Taxonomy" id="470096"/>
    <lineage>
        <taxon>Eukaryota</taxon>
        <taxon>Fungi</taxon>
        <taxon>Dikarya</taxon>
        <taxon>Ascomycota</taxon>
        <taxon>Pezizomycotina</taxon>
        <taxon>Dothideomycetes</taxon>
        <taxon>Dothideomycetes incertae sedis</taxon>
        <taxon>Acrospermales</taxon>
        <taxon>Acrospermaceae</taxon>
        <taxon>Pseudovirgaria</taxon>
    </lineage>
</organism>
<accession>A0A6A6W8E3</accession>
<dbReference type="Proteomes" id="UP000799437">
    <property type="component" value="Unassembled WGS sequence"/>
</dbReference>
<dbReference type="GeneID" id="54481853"/>
<keyword evidence="3" id="KW-1185">Reference proteome</keyword>
<name>A0A6A6W8E3_9PEZI</name>
<reference evidence="2" key="1">
    <citation type="journal article" date="2020" name="Stud. Mycol.">
        <title>101 Dothideomycetes genomes: a test case for predicting lifestyles and emergence of pathogens.</title>
        <authorList>
            <person name="Haridas S."/>
            <person name="Albert R."/>
            <person name="Binder M."/>
            <person name="Bloem J."/>
            <person name="Labutti K."/>
            <person name="Salamov A."/>
            <person name="Andreopoulos B."/>
            <person name="Baker S."/>
            <person name="Barry K."/>
            <person name="Bills G."/>
            <person name="Bluhm B."/>
            <person name="Cannon C."/>
            <person name="Castanera R."/>
            <person name="Culley D."/>
            <person name="Daum C."/>
            <person name="Ezra D."/>
            <person name="Gonzalez J."/>
            <person name="Henrissat B."/>
            <person name="Kuo A."/>
            <person name="Liang C."/>
            <person name="Lipzen A."/>
            <person name="Lutzoni F."/>
            <person name="Magnuson J."/>
            <person name="Mondo S."/>
            <person name="Nolan M."/>
            <person name="Ohm R."/>
            <person name="Pangilinan J."/>
            <person name="Park H.-J."/>
            <person name="Ramirez L."/>
            <person name="Alfaro M."/>
            <person name="Sun H."/>
            <person name="Tritt A."/>
            <person name="Yoshinaga Y."/>
            <person name="Zwiers L.-H."/>
            <person name="Turgeon B."/>
            <person name="Goodwin S."/>
            <person name="Spatafora J."/>
            <person name="Crous P."/>
            <person name="Grigoriev I."/>
        </authorList>
    </citation>
    <scope>NUCLEOTIDE SEQUENCE</scope>
    <source>
        <strain evidence="2">CBS 121739</strain>
    </source>
</reference>
<sequence length="236" mass="26375">MHTTHNHHGREWMRRREGEGGERRGAMLAGRSVTEVPCSLTAQTTNDRPTFDFRWRRATTNARRRVGYAVCWTAAGGGKSEQMGARRPVIHTTTMQAAASDRHGRSLRVFRAGLECFAYSIIQTDMVQNASQLWLAARPLSESSHTLSGLGSQPSTLDGTLKARSGIAWGWRRRGLHAGASWSTVDCVGWYIMYYVLLCRRLSSQASTVKCHLSSASLDDQRRMSIAIHRNCLDSH</sequence>
<feature type="compositionally biased region" description="Basic and acidic residues" evidence="1">
    <location>
        <begin position="9"/>
        <end position="24"/>
    </location>
</feature>
<protein>
    <submittedName>
        <fullName evidence="2">Uncharacterized protein</fullName>
    </submittedName>
</protein>
<dbReference type="EMBL" id="ML996570">
    <property type="protein sequence ID" value="KAF2758923.1"/>
    <property type="molecule type" value="Genomic_DNA"/>
</dbReference>
<evidence type="ECO:0000256" key="1">
    <source>
        <dbReference type="SAM" id="MobiDB-lite"/>
    </source>
</evidence>
<feature type="region of interest" description="Disordered" evidence="1">
    <location>
        <begin position="1"/>
        <end position="24"/>
    </location>
</feature>
<proteinExistence type="predicted"/>
<dbReference type="AlphaFoldDB" id="A0A6A6W8E3"/>